<comment type="cofactor">
    <cofactor evidence="10">
        <name>Mg(2+)</name>
        <dbReference type="ChEBI" id="CHEBI:18420"/>
    </cofactor>
    <text evidence="10">Binds 1 Mg(2+) ion per subunit.</text>
</comment>
<dbReference type="NCBIfam" id="TIGR00204">
    <property type="entry name" value="dxs"/>
    <property type="match status" value="1"/>
</dbReference>
<evidence type="ECO:0000313" key="13">
    <source>
        <dbReference type="Proteomes" id="UP000196880"/>
    </source>
</evidence>
<comment type="similarity">
    <text evidence="2 10">Belongs to the transketolase family. DXPS subfamily.</text>
</comment>
<dbReference type="GO" id="GO:0005829">
    <property type="term" value="C:cytosol"/>
    <property type="evidence" value="ECO:0007669"/>
    <property type="project" value="TreeGrafter"/>
</dbReference>
<feature type="binding site" evidence="10">
    <location>
        <position position="286"/>
    </location>
    <ligand>
        <name>thiamine diphosphate</name>
        <dbReference type="ChEBI" id="CHEBI:58937"/>
    </ligand>
</feature>
<dbReference type="PANTHER" id="PTHR43322:SF5">
    <property type="entry name" value="1-DEOXY-D-XYLULOSE-5-PHOSPHATE SYNTHASE, CHLOROPLASTIC"/>
    <property type="match status" value="1"/>
</dbReference>
<feature type="binding site" evidence="10">
    <location>
        <begin position="147"/>
        <end position="148"/>
    </location>
    <ligand>
        <name>thiamine diphosphate</name>
        <dbReference type="ChEBI" id="CHEBI:58937"/>
    </ligand>
</feature>
<dbReference type="RefSeq" id="WP_087910298.1">
    <property type="nucleotide sequence ID" value="NZ_NAIA01000003.1"/>
</dbReference>
<dbReference type="InterPro" id="IPR033248">
    <property type="entry name" value="Transketolase_C"/>
</dbReference>
<evidence type="ECO:0000256" key="8">
    <source>
        <dbReference type="ARBA" id="ARBA00023052"/>
    </source>
</evidence>
<evidence type="ECO:0000256" key="6">
    <source>
        <dbReference type="ARBA" id="ARBA00022842"/>
    </source>
</evidence>
<dbReference type="InterPro" id="IPR029061">
    <property type="entry name" value="THDP-binding"/>
</dbReference>
<name>A0A210RYM6_9BURK</name>
<keyword evidence="8 10" id="KW-0786">Thiamine pyrophosphate</keyword>
<dbReference type="UniPathway" id="UPA00064">
    <property type="reaction ID" value="UER00091"/>
</dbReference>
<comment type="caution">
    <text evidence="12">The sequence shown here is derived from an EMBL/GenBank/DDBJ whole genome shotgun (WGS) entry which is preliminary data.</text>
</comment>
<evidence type="ECO:0000256" key="5">
    <source>
        <dbReference type="ARBA" id="ARBA00022723"/>
    </source>
</evidence>
<evidence type="ECO:0000313" key="12">
    <source>
        <dbReference type="EMBL" id="OWF66064.1"/>
    </source>
</evidence>
<evidence type="ECO:0000259" key="11">
    <source>
        <dbReference type="SMART" id="SM00861"/>
    </source>
</evidence>
<keyword evidence="13" id="KW-1185">Reference proteome</keyword>
<keyword evidence="9 10" id="KW-0414">Isoprene biosynthesis</keyword>
<evidence type="ECO:0000256" key="9">
    <source>
        <dbReference type="ARBA" id="ARBA00023229"/>
    </source>
</evidence>
<dbReference type="EMBL" id="NAIA01000003">
    <property type="protein sequence ID" value="OWF66064.1"/>
    <property type="molecule type" value="Genomic_DNA"/>
</dbReference>
<comment type="pathway">
    <text evidence="1 10">Metabolic intermediate biosynthesis; 1-deoxy-D-xylulose 5-phosphate biosynthesis; 1-deoxy-D-xylulose 5-phosphate from D-glyceraldehyde 3-phosphate and pyruvate: step 1/1.</text>
</comment>
<feature type="binding site" evidence="10">
    <location>
        <position position="367"/>
    </location>
    <ligand>
        <name>thiamine diphosphate</name>
        <dbReference type="ChEBI" id="CHEBI:58937"/>
    </ligand>
</feature>
<evidence type="ECO:0000256" key="2">
    <source>
        <dbReference type="ARBA" id="ARBA00011081"/>
    </source>
</evidence>
<dbReference type="InterPro" id="IPR049557">
    <property type="entry name" value="Transketolase_CS"/>
</dbReference>
<dbReference type="InterPro" id="IPR009014">
    <property type="entry name" value="Transketo_C/PFOR_II"/>
</dbReference>
<feature type="domain" description="Transketolase-like pyrimidine-binding" evidence="11">
    <location>
        <begin position="316"/>
        <end position="480"/>
    </location>
</feature>
<dbReference type="SUPFAM" id="SSF52922">
    <property type="entry name" value="TK C-terminal domain-like"/>
    <property type="match status" value="1"/>
</dbReference>
<dbReference type="GO" id="GO:0008661">
    <property type="term" value="F:1-deoxy-D-xylulose-5-phosphate synthase activity"/>
    <property type="evidence" value="ECO:0007669"/>
    <property type="project" value="UniProtKB-UniRule"/>
</dbReference>
<comment type="function">
    <text evidence="10">Catalyzes the acyloin condensation reaction between C atoms 2 and 3 of pyruvate and glyceraldehyde 3-phosphate to yield 1-deoxy-D-xylulose-5-phosphate (DXP).</text>
</comment>
<evidence type="ECO:0000256" key="7">
    <source>
        <dbReference type="ARBA" id="ARBA00022977"/>
    </source>
</evidence>
<dbReference type="GO" id="GO:0016114">
    <property type="term" value="P:terpenoid biosynthetic process"/>
    <property type="evidence" value="ECO:0007669"/>
    <property type="project" value="UniProtKB-UniRule"/>
</dbReference>
<feature type="binding site" evidence="10">
    <location>
        <position position="176"/>
    </location>
    <ligand>
        <name>thiamine diphosphate</name>
        <dbReference type="ChEBI" id="CHEBI:58937"/>
    </ligand>
</feature>
<feature type="binding site" evidence="10">
    <location>
        <begin position="115"/>
        <end position="117"/>
    </location>
    <ligand>
        <name>thiamine diphosphate</name>
        <dbReference type="ChEBI" id="CHEBI:58937"/>
    </ligand>
</feature>
<dbReference type="PANTHER" id="PTHR43322">
    <property type="entry name" value="1-D-DEOXYXYLULOSE 5-PHOSPHATE SYNTHASE-RELATED"/>
    <property type="match status" value="1"/>
</dbReference>
<dbReference type="InterPro" id="IPR020826">
    <property type="entry name" value="Transketolase_BS"/>
</dbReference>
<dbReference type="PROSITE" id="PS00801">
    <property type="entry name" value="TRANSKETOLASE_1"/>
    <property type="match status" value="1"/>
</dbReference>
<feature type="binding site" evidence="10">
    <location>
        <position position="176"/>
    </location>
    <ligand>
        <name>Mg(2+)</name>
        <dbReference type="ChEBI" id="CHEBI:18420"/>
    </ligand>
</feature>
<dbReference type="Pfam" id="PF02780">
    <property type="entry name" value="Transketolase_C"/>
    <property type="match status" value="1"/>
</dbReference>
<evidence type="ECO:0000256" key="1">
    <source>
        <dbReference type="ARBA" id="ARBA00004980"/>
    </source>
</evidence>
<organism evidence="12 13">
    <name type="scientific">Polynucleobacter hirudinilacicola</name>
    <dbReference type="NCBI Taxonomy" id="1743166"/>
    <lineage>
        <taxon>Bacteria</taxon>
        <taxon>Pseudomonadati</taxon>
        <taxon>Pseudomonadota</taxon>
        <taxon>Betaproteobacteria</taxon>
        <taxon>Burkholderiales</taxon>
        <taxon>Burkholderiaceae</taxon>
        <taxon>Polynucleobacter</taxon>
    </lineage>
</organism>
<evidence type="ECO:0000256" key="4">
    <source>
        <dbReference type="ARBA" id="ARBA00022679"/>
    </source>
</evidence>
<keyword evidence="5 10" id="KW-0479">Metal-binding</keyword>
<comment type="subunit">
    <text evidence="3 10">Homodimer.</text>
</comment>
<dbReference type="SMART" id="SM00861">
    <property type="entry name" value="Transket_pyr"/>
    <property type="match status" value="1"/>
</dbReference>
<feature type="binding site" evidence="10">
    <location>
        <position position="146"/>
    </location>
    <ligand>
        <name>Mg(2+)</name>
        <dbReference type="ChEBI" id="CHEBI:18420"/>
    </ligand>
</feature>
<dbReference type="FunFam" id="3.40.50.970:FF:000005">
    <property type="entry name" value="1-deoxy-D-xylulose-5-phosphate synthase"/>
    <property type="match status" value="1"/>
</dbReference>
<proteinExistence type="inferred from homology"/>
<dbReference type="Pfam" id="PF13292">
    <property type="entry name" value="DXP_synthase_N"/>
    <property type="match status" value="1"/>
</dbReference>
<evidence type="ECO:0000256" key="10">
    <source>
        <dbReference type="HAMAP-Rule" id="MF_00315"/>
    </source>
</evidence>
<feature type="binding site" evidence="10">
    <location>
        <position position="74"/>
    </location>
    <ligand>
        <name>thiamine diphosphate</name>
        <dbReference type="ChEBI" id="CHEBI:58937"/>
    </ligand>
</feature>
<keyword evidence="6 10" id="KW-0460">Magnesium</keyword>
<dbReference type="Gene3D" id="3.40.50.970">
    <property type="match status" value="2"/>
</dbReference>
<gene>
    <name evidence="10" type="primary">dxs</name>
    <name evidence="12" type="ORF">B6A14_06320</name>
</gene>
<dbReference type="GO" id="GO:0019288">
    <property type="term" value="P:isopentenyl diphosphate biosynthetic process, methylerythritol 4-phosphate pathway"/>
    <property type="evidence" value="ECO:0007669"/>
    <property type="project" value="TreeGrafter"/>
</dbReference>
<dbReference type="InterPro" id="IPR005477">
    <property type="entry name" value="Dxylulose-5-P_synthase"/>
</dbReference>
<dbReference type="GO" id="GO:0009228">
    <property type="term" value="P:thiamine biosynthetic process"/>
    <property type="evidence" value="ECO:0007669"/>
    <property type="project" value="UniProtKB-UniRule"/>
</dbReference>
<dbReference type="GO" id="GO:0000287">
    <property type="term" value="F:magnesium ion binding"/>
    <property type="evidence" value="ECO:0007669"/>
    <property type="project" value="UniProtKB-UniRule"/>
</dbReference>
<dbReference type="Proteomes" id="UP000196880">
    <property type="component" value="Unassembled WGS sequence"/>
</dbReference>
<dbReference type="GO" id="GO:0030976">
    <property type="term" value="F:thiamine pyrophosphate binding"/>
    <property type="evidence" value="ECO:0007669"/>
    <property type="project" value="UniProtKB-UniRule"/>
</dbReference>
<dbReference type="InterPro" id="IPR005475">
    <property type="entry name" value="Transketolase-like_Pyr-bd"/>
</dbReference>
<dbReference type="Pfam" id="PF02779">
    <property type="entry name" value="Transket_pyr"/>
    <property type="match status" value="1"/>
</dbReference>
<dbReference type="CDD" id="cd07033">
    <property type="entry name" value="TPP_PYR_DXS_TK_like"/>
    <property type="match status" value="1"/>
</dbReference>
<dbReference type="SUPFAM" id="SSF52518">
    <property type="entry name" value="Thiamin diphosphate-binding fold (THDP-binding)"/>
    <property type="match status" value="2"/>
</dbReference>
<reference evidence="12 13" key="1">
    <citation type="submission" date="2017-03" db="EMBL/GenBank/DDBJ databases">
        <title>New species Polynucleobacter sp. MWH-EgelM1-30-B4.</title>
        <authorList>
            <person name="Hahn M.W."/>
        </authorList>
    </citation>
    <scope>NUCLEOTIDE SEQUENCE [LARGE SCALE GENOMIC DNA]</scope>
    <source>
        <strain evidence="12 13">MWH-EgelM1-30-B4</strain>
    </source>
</reference>
<accession>A0A210RYM6</accession>
<dbReference type="AlphaFoldDB" id="A0A210RYM6"/>
<comment type="cofactor">
    <cofactor evidence="10">
        <name>thiamine diphosphate</name>
        <dbReference type="ChEBI" id="CHEBI:58937"/>
    </cofactor>
    <text evidence="10">Binds 1 thiamine pyrophosphate per subunit.</text>
</comment>
<keyword evidence="7 10" id="KW-0784">Thiamine biosynthesis</keyword>
<dbReference type="HAMAP" id="MF_00315">
    <property type="entry name" value="DXP_synth"/>
    <property type="match status" value="1"/>
</dbReference>
<keyword evidence="4 10" id="KW-0808">Transferase</keyword>
<evidence type="ECO:0000256" key="3">
    <source>
        <dbReference type="ARBA" id="ARBA00011738"/>
    </source>
</evidence>
<dbReference type="EC" id="2.2.1.7" evidence="10"/>
<dbReference type="CDD" id="cd02007">
    <property type="entry name" value="TPP_DXS"/>
    <property type="match status" value="1"/>
</dbReference>
<dbReference type="Gene3D" id="3.40.50.920">
    <property type="match status" value="1"/>
</dbReference>
<protein>
    <recommendedName>
        <fullName evidence="10">1-deoxy-D-xylulose-5-phosphate synthase</fullName>
        <ecNumber evidence="10">2.2.1.7</ecNumber>
    </recommendedName>
    <alternativeName>
        <fullName evidence="10">1-deoxyxylulose-5-phosphate synthase</fullName>
        <shortName evidence="10">DXP synthase</shortName>
        <shortName evidence="10">DXPS</shortName>
    </alternativeName>
</protein>
<dbReference type="NCBIfam" id="NF003933">
    <property type="entry name" value="PRK05444.2-2"/>
    <property type="match status" value="1"/>
</dbReference>
<sequence length="625" mass="67732">MTNFLETISAPDELRGLEVSKLPQIAQELRNFILTSVSGTGGHLSSNLGTVELALALHYVFDTPYDRLVWDVGHQSYAHKILTGRREAMSGLRQFDGISGFPKRSESEYDAFGTAHSSTSISAALGMAVAAKNKNEQRNVVAIIGDGAMSAGMAFEAMNNAGVNKKVPLIVILNDNEMSISPAVGALNRYLVKLISGSMYAATKRGLDKVLSVAPPIREFAKRLEGHTKGMLGPATIFEEFGFDYYGPIDGHNLDVLVSTLQNIKVLAQTEGPQFLHVITKKGKGYALAEADPIAYHGPSPFNPIVGIQAKPASKKTYTQIFGEWLCDMGEADERLMAITPAMREGSGLVEFEKRFPERYFDVGIAEQHAVTFAAGIACEGLKPVVAIYSTFLQRGYDQLIHDVTLQNLPVVFAIDRAGMVGADGATHAGAFDVAFLRCLPNLILMTPANEQECRAMLTTAFKHDGPAAVRYPRGSGIGLETTGQALESLPIGKGLVVRSISEQLPPQKKIAFICFGPLLYNALSVAKEINATVIDMRFVKPLDEELLCDIARTHDALVFVEDSAVKGGAGSACLEVLADQNIQIESLQMGLPDEYVEHGDVNFLLDLYGLSSEKMKQRVTARFL</sequence>
<dbReference type="PROSITE" id="PS00802">
    <property type="entry name" value="TRANSKETOLASE_2"/>
    <property type="match status" value="1"/>
</dbReference>
<comment type="catalytic activity">
    <reaction evidence="10">
        <text>D-glyceraldehyde 3-phosphate + pyruvate + H(+) = 1-deoxy-D-xylulose 5-phosphate + CO2</text>
        <dbReference type="Rhea" id="RHEA:12605"/>
        <dbReference type="ChEBI" id="CHEBI:15361"/>
        <dbReference type="ChEBI" id="CHEBI:15378"/>
        <dbReference type="ChEBI" id="CHEBI:16526"/>
        <dbReference type="ChEBI" id="CHEBI:57792"/>
        <dbReference type="ChEBI" id="CHEBI:59776"/>
        <dbReference type="EC" id="2.2.1.7"/>
    </reaction>
</comment>
<dbReference type="OrthoDB" id="9803371at2"/>